<keyword evidence="8" id="KW-1185">Reference proteome</keyword>
<protein>
    <recommendedName>
        <fullName evidence="2">inorganic diphosphatase</fullName>
        <ecNumber evidence="2">3.6.1.1</ecNumber>
    </recommendedName>
</protein>
<dbReference type="GO" id="GO:0000287">
    <property type="term" value="F:magnesium ion binding"/>
    <property type="evidence" value="ECO:0007669"/>
    <property type="project" value="InterPro"/>
</dbReference>
<evidence type="ECO:0000313" key="7">
    <source>
        <dbReference type="EMBL" id="RDK89121.1"/>
    </source>
</evidence>
<comment type="cofactor">
    <cofactor evidence="1">
        <name>Mg(2+)</name>
        <dbReference type="ChEBI" id="CHEBI:18420"/>
    </cofactor>
</comment>
<dbReference type="GO" id="GO:0005737">
    <property type="term" value="C:cytoplasm"/>
    <property type="evidence" value="ECO:0007669"/>
    <property type="project" value="InterPro"/>
</dbReference>
<dbReference type="Gene3D" id="3.90.80.10">
    <property type="entry name" value="Inorganic pyrophosphatase"/>
    <property type="match status" value="1"/>
</dbReference>
<reference evidence="7 8" key="1">
    <citation type="submission" date="2018-07" db="EMBL/GenBank/DDBJ databases">
        <title>Genomic Encyclopedia of Type Strains, Phase IV (KMG-IV): sequencing the most valuable type-strain genomes for metagenomic binning, comparative biology and taxonomic classification.</title>
        <authorList>
            <person name="Goeker M."/>
        </authorList>
    </citation>
    <scope>NUCLEOTIDE SEQUENCE [LARGE SCALE GENOMIC DNA]</scope>
    <source>
        <strain evidence="7 8">DSM 101478</strain>
    </source>
</reference>
<proteinExistence type="predicted"/>
<dbReference type="InterPro" id="IPR036649">
    <property type="entry name" value="Pyrophosphatase_sf"/>
</dbReference>
<comment type="caution">
    <text evidence="7">The sequence shown here is derived from an EMBL/GenBank/DDBJ whole genome shotgun (WGS) entry which is preliminary data.</text>
</comment>
<dbReference type="Proteomes" id="UP000255317">
    <property type="component" value="Unassembled WGS sequence"/>
</dbReference>
<evidence type="ECO:0000256" key="6">
    <source>
        <dbReference type="SAM" id="SignalP"/>
    </source>
</evidence>
<evidence type="ECO:0000256" key="5">
    <source>
        <dbReference type="ARBA" id="ARBA00022842"/>
    </source>
</evidence>
<dbReference type="OrthoDB" id="5187599at2"/>
<keyword evidence="5" id="KW-0460">Magnesium</keyword>
<accession>A0A370QLB6</accession>
<dbReference type="GO" id="GO:0004427">
    <property type="term" value="F:inorganic diphosphate phosphatase activity"/>
    <property type="evidence" value="ECO:0007669"/>
    <property type="project" value="UniProtKB-EC"/>
</dbReference>
<feature type="signal peptide" evidence="6">
    <location>
        <begin position="1"/>
        <end position="22"/>
    </location>
</feature>
<evidence type="ECO:0000256" key="4">
    <source>
        <dbReference type="ARBA" id="ARBA00022801"/>
    </source>
</evidence>
<evidence type="ECO:0000256" key="1">
    <source>
        <dbReference type="ARBA" id="ARBA00001946"/>
    </source>
</evidence>
<organism evidence="7 8">
    <name type="scientific">Marinirhabdus gelatinilytica</name>
    <dbReference type="NCBI Taxonomy" id="1703343"/>
    <lineage>
        <taxon>Bacteria</taxon>
        <taxon>Pseudomonadati</taxon>
        <taxon>Bacteroidota</taxon>
        <taxon>Flavobacteriia</taxon>
        <taxon>Flavobacteriales</taxon>
        <taxon>Flavobacteriaceae</taxon>
    </lineage>
</organism>
<sequence length="209" mass="23266">MRKTSSVLLGLVLFWSALPTMSCSSKKQPLNTPAFVSTNTVNCIIEIPAGTNKKIEFNKSTNTFEVDKRNGKQRIKEYLPYPANYGFVPSTFSDPQKGGDGDPIDVLLLCESLPTGSVVEAYPIGILRLVDEGQMDDKVICIPKDPALQIMQAKGLEDFNKKHPMALEILKLWFQHNDPSESITIQGWSNEREALAELKKLAGYFKDAE</sequence>
<evidence type="ECO:0000256" key="2">
    <source>
        <dbReference type="ARBA" id="ARBA00012146"/>
    </source>
</evidence>
<keyword evidence="4" id="KW-0378">Hydrolase</keyword>
<evidence type="ECO:0000256" key="3">
    <source>
        <dbReference type="ARBA" id="ARBA00022723"/>
    </source>
</evidence>
<evidence type="ECO:0000313" key="8">
    <source>
        <dbReference type="Proteomes" id="UP000255317"/>
    </source>
</evidence>
<gene>
    <name evidence="7" type="ORF">C8D94_1011001</name>
</gene>
<dbReference type="InterPro" id="IPR008162">
    <property type="entry name" value="Pyrophosphatase"/>
</dbReference>
<name>A0A370QLB6_9FLAO</name>
<dbReference type="SUPFAM" id="SSF50324">
    <property type="entry name" value="Inorganic pyrophosphatase"/>
    <property type="match status" value="1"/>
</dbReference>
<dbReference type="GO" id="GO:0006796">
    <property type="term" value="P:phosphate-containing compound metabolic process"/>
    <property type="evidence" value="ECO:0007669"/>
    <property type="project" value="InterPro"/>
</dbReference>
<dbReference type="PROSITE" id="PS00387">
    <property type="entry name" value="PPASE"/>
    <property type="match status" value="1"/>
</dbReference>
<dbReference type="AlphaFoldDB" id="A0A370QLB6"/>
<keyword evidence="6" id="KW-0732">Signal</keyword>
<dbReference type="EC" id="3.6.1.1" evidence="2"/>
<keyword evidence="3" id="KW-0479">Metal-binding</keyword>
<dbReference type="PANTHER" id="PTHR10286">
    <property type="entry name" value="INORGANIC PYROPHOSPHATASE"/>
    <property type="match status" value="1"/>
</dbReference>
<dbReference type="Pfam" id="PF00719">
    <property type="entry name" value="Pyrophosphatase"/>
    <property type="match status" value="1"/>
</dbReference>
<dbReference type="EMBL" id="QRAO01000001">
    <property type="protein sequence ID" value="RDK89121.1"/>
    <property type="molecule type" value="Genomic_DNA"/>
</dbReference>
<feature type="chain" id="PRO_5016951442" description="inorganic diphosphatase" evidence="6">
    <location>
        <begin position="23"/>
        <end position="209"/>
    </location>
</feature>